<proteinExistence type="predicted"/>
<evidence type="ECO:0000259" key="2">
    <source>
        <dbReference type="Pfam" id="PF12776"/>
    </source>
</evidence>
<feature type="region of interest" description="Disordered" evidence="1">
    <location>
        <begin position="253"/>
        <end position="289"/>
    </location>
</feature>
<reference evidence="3 4" key="1">
    <citation type="journal article" date="2016" name="Sci. Rep.">
        <title>The genome sequence of the outbreeding globe artichoke constructed de novo incorporating a phase-aware low-pass sequencing strategy of F1 progeny.</title>
        <authorList>
            <person name="Scaglione D."/>
            <person name="Reyes-Chin-Wo S."/>
            <person name="Acquadro A."/>
            <person name="Froenicke L."/>
            <person name="Portis E."/>
            <person name="Beitel C."/>
            <person name="Tirone M."/>
            <person name="Mauro R."/>
            <person name="Lo Monaco A."/>
            <person name="Mauromicale G."/>
            <person name="Faccioli P."/>
            <person name="Cattivelli L."/>
            <person name="Rieseberg L."/>
            <person name="Michelmore R."/>
            <person name="Lanteri S."/>
        </authorList>
    </citation>
    <scope>NUCLEOTIDE SEQUENCE [LARGE SCALE GENOMIC DNA]</scope>
    <source>
        <strain evidence="3">2C</strain>
    </source>
</reference>
<evidence type="ECO:0000313" key="4">
    <source>
        <dbReference type="Proteomes" id="UP000243975"/>
    </source>
</evidence>
<keyword evidence="4" id="KW-1185">Reference proteome</keyword>
<dbReference type="PANTHER" id="PTHR46250:SF18">
    <property type="entry name" value="MYB_SANT-LIKE DOMAIN-CONTAINING PROTEIN"/>
    <property type="match status" value="1"/>
</dbReference>
<dbReference type="EMBL" id="LEKV01005144">
    <property type="protein sequence ID" value="KVH89759.1"/>
    <property type="molecule type" value="Genomic_DNA"/>
</dbReference>
<organism evidence="3 4">
    <name type="scientific">Cynara cardunculus var. scolymus</name>
    <name type="common">Globe artichoke</name>
    <name type="synonym">Cynara scolymus</name>
    <dbReference type="NCBI Taxonomy" id="59895"/>
    <lineage>
        <taxon>Eukaryota</taxon>
        <taxon>Viridiplantae</taxon>
        <taxon>Streptophyta</taxon>
        <taxon>Embryophyta</taxon>
        <taxon>Tracheophyta</taxon>
        <taxon>Spermatophyta</taxon>
        <taxon>Magnoliopsida</taxon>
        <taxon>eudicotyledons</taxon>
        <taxon>Gunneridae</taxon>
        <taxon>Pentapetalae</taxon>
        <taxon>asterids</taxon>
        <taxon>campanulids</taxon>
        <taxon>Asterales</taxon>
        <taxon>Asteraceae</taxon>
        <taxon>Carduoideae</taxon>
        <taxon>Cardueae</taxon>
        <taxon>Carduinae</taxon>
        <taxon>Cynara</taxon>
    </lineage>
</organism>
<dbReference type="PANTHER" id="PTHR46250">
    <property type="entry name" value="MYB/SANT-LIKE DNA-BINDING DOMAIN PROTEIN-RELATED"/>
    <property type="match status" value="1"/>
</dbReference>
<comment type="caution">
    <text evidence="3">The sequence shown here is derived from an EMBL/GenBank/DDBJ whole genome shotgun (WGS) entry which is preliminary data.</text>
</comment>
<name>A0A103XFL2_CYNCS</name>
<dbReference type="Pfam" id="PF12776">
    <property type="entry name" value="Myb_DNA-bind_3"/>
    <property type="match status" value="1"/>
</dbReference>
<protein>
    <submittedName>
        <fullName evidence="3">Myb/SANT-like domain-containing protein</fullName>
    </submittedName>
</protein>
<sequence>MCSPLPPRTKWNKVSFYKSTHRSPPYAYADASIIVSFPVAPPYADAPSRRRRKFYLHLLHLDEFYRYTQSAFISTSSIHTVCLHLDKLHTYSLPLSRRALSPSSDRRNWSIQEEDVLISILQEIVAAGGRSDNGCFRTGTYEQIVLKMREKILGLNITSKHIQNKMKRLKDKYSAAYGMLNTSGFDRNDTHQCVTVDAQVLEEYLNKHPSKNFIANKPFPQYERLKTIFGKDRATGSMAESVADAFEHINHESEVGADTEELNVPFTTPNGASASSIPQDVEASSKRRNRKAGVSEDVIKLIEKGLNSLSEEMGKLVSVVGTPGLQTMPDELTNMGFDDDQVIAISMYFADNSIQLRQWNSINATLKPKFVTTILKKLDM</sequence>
<dbReference type="InterPro" id="IPR024752">
    <property type="entry name" value="Myb/SANT-like_dom"/>
</dbReference>
<dbReference type="Proteomes" id="UP000243975">
    <property type="component" value="Unassembled WGS sequence"/>
</dbReference>
<evidence type="ECO:0000313" key="3">
    <source>
        <dbReference type="EMBL" id="KVH89759.1"/>
    </source>
</evidence>
<accession>A0A103XFL2</accession>
<dbReference type="Gramene" id="KVH89759">
    <property type="protein sequence ID" value="KVH89759"/>
    <property type="gene ID" value="Ccrd_008243"/>
</dbReference>
<gene>
    <name evidence="3" type="ORF">Ccrd_008243</name>
</gene>
<feature type="domain" description="Myb/SANT-like" evidence="2">
    <location>
        <begin position="108"/>
        <end position="204"/>
    </location>
</feature>
<evidence type="ECO:0000256" key="1">
    <source>
        <dbReference type="SAM" id="MobiDB-lite"/>
    </source>
</evidence>
<feature type="compositionally biased region" description="Polar residues" evidence="1">
    <location>
        <begin position="265"/>
        <end position="278"/>
    </location>
</feature>
<dbReference type="AlphaFoldDB" id="A0A103XFL2"/>